<name>A0ABS7YAI9_9BURK</name>
<dbReference type="InterPro" id="IPR025091">
    <property type="entry name" value="DUF4019"/>
</dbReference>
<keyword evidence="1" id="KW-0732">Signal</keyword>
<reference evidence="2 3" key="1">
    <citation type="submission" date="2021-07" db="EMBL/GenBank/DDBJ databases">
        <title>Characterization of Violacein-producing bacteria and related species.</title>
        <authorList>
            <person name="Wilson H.S."/>
            <person name="De Leon M.E."/>
        </authorList>
    </citation>
    <scope>NUCLEOTIDE SEQUENCE [LARGE SCALE GENOMIC DNA]</scope>
    <source>
        <strain evidence="2 3">HSC-2F05</strain>
    </source>
</reference>
<comment type="caution">
    <text evidence="2">The sequence shown here is derived from an EMBL/GenBank/DDBJ whole genome shotgun (WGS) entry which is preliminary data.</text>
</comment>
<dbReference type="Proteomes" id="UP001198602">
    <property type="component" value="Unassembled WGS sequence"/>
</dbReference>
<proteinExistence type="predicted"/>
<accession>A0ABS7YAI9</accession>
<protein>
    <submittedName>
        <fullName evidence="2">DUF4019 domain-containing protein</fullName>
    </submittedName>
</protein>
<gene>
    <name evidence="2" type="ORF">LE190_05140</name>
</gene>
<evidence type="ECO:0000256" key="1">
    <source>
        <dbReference type="SAM" id="SignalP"/>
    </source>
</evidence>
<evidence type="ECO:0000313" key="2">
    <source>
        <dbReference type="EMBL" id="MCA1855309.1"/>
    </source>
</evidence>
<keyword evidence="3" id="KW-1185">Reference proteome</keyword>
<dbReference type="Pfam" id="PF13211">
    <property type="entry name" value="DUF4019"/>
    <property type="match status" value="1"/>
</dbReference>
<dbReference type="EMBL" id="JAHYBX010000001">
    <property type="protein sequence ID" value="MCA1855309.1"/>
    <property type="molecule type" value="Genomic_DNA"/>
</dbReference>
<sequence length="137" mass="14681">MKFAAVLLSVAALIQPASAQEPAGAAQAASAVAATWLAMADEGKYADSWTQGASKFRAAVSQEQWIDALRSVRTPLGAVKSRRLASSQYTRSIPGAPDGHYVVLQYQTEFDARSGIETVIPMREADGSWKVSGYFIK</sequence>
<organism evidence="2 3">
    <name type="scientific">Massilia hydrophila</name>
    <dbReference type="NCBI Taxonomy" id="3044279"/>
    <lineage>
        <taxon>Bacteria</taxon>
        <taxon>Pseudomonadati</taxon>
        <taxon>Pseudomonadota</taxon>
        <taxon>Betaproteobacteria</taxon>
        <taxon>Burkholderiales</taxon>
        <taxon>Oxalobacteraceae</taxon>
        <taxon>Telluria group</taxon>
        <taxon>Massilia</taxon>
    </lineage>
</organism>
<dbReference type="RefSeq" id="WP_225237673.1">
    <property type="nucleotide sequence ID" value="NZ_JAHYBX010000001.1"/>
</dbReference>
<feature type="signal peptide" evidence="1">
    <location>
        <begin position="1"/>
        <end position="19"/>
    </location>
</feature>
<feature type="chain" id="PRO_5046035246" evidence="1">
    <location>
        <begin position="20"/>
        <end position="137"/>
    </location>
</feature>
<evidence type="ECO:0000313" key="3">
    <source>
        <dbReference type="Proteomes" id="UP001198602"/>
    </source>
</evidence>